<protein>
    <submittedName>
        <fullName evidence="1">14428_t:CDS:1</fullName>
    </submittedName>
</protein>
<evidence type="ECO:0000313" key="1">
    <source>
        <dbReference type="EMBL" id="CAG8552555.1"/>
    </source>
</evidence>
<dbReference type="AlphaFoldDB" id="A0A9N9B1M3"/>
<gene>
    <name evidence="1" type="ORF">FMOSSE_LOCUS6543</name>
</gene>
<dbReference type="Proteomes" id="UP000789375">
    <property type="component" value="Unassembled WGS sequence"/>
</dbReference>
<proteinExistence type="predicted"/>
<organism evidence="1 2">
    <name type="scientific">Funneliformis mosseae</name>
    <name type="common">Endomycorrhizal fungus</name>
    <name type="synonym">Glomus mosseae</name>
    <dbReference type="NCBI Taxonomy" id="27381"/>
    <lineage>
        <taxon>Eukaryota</taxon>
        <taxon>Fungi</taxon>
        <taxon>Fungi incertae sedis</taxon>
        <taxon>Mucoromycota</taxon>
        <taxon>Glomeromycotina</taxon>
        <taxon>Glomeromycetes</taxon>
        <taxon>Glomerales</taxon>
        <taxon>Glomeraceae</taxon>
        <taxon>Funneliformis</taxon>
    </lineage>
</organism>
<comment type="caution">
    <text evidence="1">The sequence shown here is derived from an EMBL/GenBank/DDBJ whole genome shotgun (WGS) entry which is preliminary data.</text>
</comment>
<sequence length="93" mass="10618">MVEVEEPIKEFSSYINESRNSVEMGKKTTSDYGEGIEMNNVGGMDINCSIEVNMEYMPKMVSMTDEPFNVWSSYSNESRNSVEMGKETTSYKK</sequence>
<accession>A0A9N9B1M3</accession>
<keyword evidence="2" id="KW-1185">Reference proteome</keyword>
<name>A0A9N9B1M3_FUNMO</name>
<dbReference type="EMBL" id="CAJVPP010001390">
    <property type="protein sequence ID" value="CAG8552555.1"/>
    <property type="molecule type" value="Genomic_DNA"/>
</dbReference>
<evidence type="ECO:0000313" key="2">
    <source>
        <dbReference type="Proteomes" id="UP000789375"/>
    </source>
</evidence>
<reference evidence="1" key="1">
    <citation type="submission" date="2021-06" db="EMBL/GenBank/DDBJ databases">
        <authorList>
            <person name="Kallberg Y."/>
            <person name="Tangrot J."/>
            <person name="Rosling A."/>
        </authorList>
    </citation>
    <scope>NUCLEOTIDE SEQUENCE</scope>
    <source>
        <strain evidence="1">87-6 pot B 2015</strain>
    </source>
</reference>